<dbReference type="Proteomes" id="UP000002417">
    <property type="component" value="Chromosome"/>
</dbReference>
<evidence type="ECO:0000256" key="1">
    <source>
        <dbReference type="SAM" id="MobiDB-lite"/>
    </source>
</evidence>
<dbReference type="OrthoDB" id="9916256at2"/>
<dbReference type="HOGENOM" id="CLU_2793055_0_0_5"/>
<keyword evidence="2" id="KW-1133">Transmembrane helix</keyword>
<feature type="transmembrane region" description="Helical" evidence="2">
    <location>
        <begin position="45"/>
        <end position="67"/>
    </location>
</feature>
<name>A7IP18_XANP2</name>
<keyword evidence="4" id="KW-1185">Reference proteome</keyword>
<evidence type="ECO:0000256" key="2">
    <source>
        <dbReference type="SAM" id="Phobius"/>
    </source>
</evidence>
<dbReference type="EMBL" id="CP000781">
    <property type="protein sequence ID" value="ABS69764.1"/>
    <property type="molecule type" value="Genomic_DNA"/>
</dbReference>
<dbReference type="STRING" id="78245.Xaut_4543"/>
<evidence type="ECO:0000313" key="4">
    <source>
        <dbReference type="Proteomes" id="UP000002417"/>
    </source>
</evidence>
<protein>
    <submittedName>
        <fullName evidence="3">Uncharacterized protein</fullName>
    </submittedName>
</protein>
<dbReference type="eggNOG" id="ENOG50302HM">
    <property type="taxonomic scope" value="Bacteria"/>
</dbReference>
<keyword evidence="2" id="KW-0472">Membrane</keyword>
<proteinExistence type="predicted"/>
<organism evidence="3 4">
    <name type="scientific">Xanthobacter autotrophicus (strain ATCC BAA-1158 / Py2)</name>
    <dbReference type="NCBI Taxonomy" id="78245"/>
    <lineage>
        <taxon>Bacteria</taxon>
        <taxon>Pseudomonadati</taxon>
        <taxon>Pseudomonadota</taxon>
        <taxon>Alphaproteobacteria</taxon>
        <taxon>Hyphomicrobiales</taxon>
        <taxon>Xanthobacteraceae</taxon>
        <taxon>Xanthobacter</taxon>
    </lineage>
</organism>
<keyword evidence="2" id="KW-0812">Transmembrane</keyword>
<dbReference type="KEGG" id="xau:Xaut_4543"/>
<accession>A7IP18</accession>
<feature type="compositionally biased region" description="Basic and acidic residues" evidence="1">
    <location>
        <begin position="8"/>
        <end position="24"/>
    </location>
</feature>
<feature type="region of interest" description="Disordered" evidence="1">
    <location>
        <begin position="1"/>
        <end position="30"/>
    </location>
</feature>
<dbReference type="AlphaFoldDB" id="A7IP18"/>
<gene>
    <name evidence="3" type="ordered locus">Xaut_4543</name>
</gene>
<evidence type="ECO:0000313" key="3">
    <source>
        <dbReference type="EMBL" id="ABS69764.1"/>
    </source>
</evidence>
<reference evidence="3 4" key="1">
    <citation type="submission" date="2007-07" db="EMBL/GenBank/DDBJ databases">
        <title>Complete sequence of chromosome of Xanthobacter autotrophicus Py2.</title>
        <authorList>
            <consortium name="US DOE Joint Genome Institute"/>
            <person name="Copeland A."/>
            <person name="Lucas S."/>
            <person name="Lapidus A."/>
            <person name="Barry K."/>
            <person name="Glavina del Rio T."/>
            <person name="Hammon N."/>
            <person name="Israni S."/>
            <person name="Dalin E."/>
            <person name="Tice H."/>
            <person name="Pitluck S."/>
            <person name="Sims D."/>
            <person name="Brettin T."/>
            <person name="Bruce D."/>
            <person name="Detter J.C."/>
            <person name="Han C."/>
            <person name="Tapia R."/>
            <person name="Brainard J."/>
            <person name="Schmutz J."/>
            <person name="Larimer F."/>
            <person name="Land M."/>
            <person name="Hauser L."/>
            <person name="Kyrpides N."/>
            <person name="Kim E."/>
            <person name="Ensigns S.A."/>
            <person name="Richardson P."/>
        </authorList>
    </citation>
    <scope>NUCLEOTIDE SEQUENCE [LARGE SCALE GENOMIC DNA]</scope>
    <source>
        <strain evidence="4">ATCC BAA-1158 / Py2</strain>
    </source>
</reference>
<sequence length="68" mass="7290">METAMPDPAERKQNREFHQPDTRTADGGAVKSAVRARQGFSTGRILTVLIVSLVLVVIGFAASYMGAV</sequence>